<dbReference type="EMBL" id="LSRF01000001">
    <property type="protein sequence ID" value="KXP14373.1"/>
    <property type="molecule type" value="Genomic_DNA"/>
</dbReference>
<proteinExistence type="predicted"/>
<organism evidence="2 3">
    <name type="scientific">Tsukamurella pseudospumae</name>
    <dbReference type="NCBI Taxonomy" id="239498"/>
    <lineage>
        <taxon>Bacteria</taxon>
        <taxon>Bacillati</taxon>
        <taxon>Actinomycetota</taxon>
        <taxon>Actinomycetes</taxon>
        <taxon>Mycobacteriales</taxon>
        <taxon>Tsukamurellaceae</taxon>
        <taxon>Tsukamurella</taxon>
    </lineage>
</organism>
<evidence type="ECO:0000313" key="2">
    <source>
        <dbReference type="EMBL" id="KXP14373.1"/>
    </source>
</evidence>
<evidence type="ECO:0000256" key="1">
    <source>
        <dbReference type="SAM" id="Phobius"/>
    </source>
</evidence>
<keyword evidence="1" id="KW-1133">Transmembrane helix</keyword>
<comment type="caution">
    <text evidence="2">The sequence shown here is derived from an EMBL/GenBank/DDBJ whole genome shotgun (WGS) entry which is preliminary data.</text>
</comment>
<name>A0A138AVB9_9ACTN</name>
<keyword evidence="1" id="KW-0812">Transmembrane</keyword>
<gene>
    <name evidence="2" type="ORF">AXK60_00175</name>
</gene>
<protein>
    <recommendedName>
        <fullName evidence="4">Integral membrane protein</fullName>
    </recommendedName>
</protein>
<feature type="transmembrane region" description="Helical" evidence="1">
    <location>
        <begin position="81"/>
        <end position="100"/>
    </location>
</feature>
<dbReference type="STRING" id="239498.AXK60_00175"/>
<sequence length="134" mass="14115">MNSGAITFLGVRVPRLPRPDPMRVAWYAQVPVAAVLLAGALSPMRLPSLVLGVGVAACVLGAGAVIVAWRLRQISGFAVRAAVGTFVQAVLNGWVLSSMALRDGGPSLDTRILWGVLGVMLVINSAVTLNTWRR</sequence>
<feature type="transmembrane region" description="Helical" evidence="1">
    <location>
        <begin position="48"/>
        <end position="69"/>
    </location>
</feature>
<feature type="transmembrane region" description="Helical" evidence="1">
    <location>
        <begin position="112"/>
        <end position="132"/>
    </location>
</feature>
<evidence type="ECO:0000313" key="3">
    <source>
        <dbReference type="Proteomes" id="UP000070258"/>
    </source>
</evidence>
<evidence type="ECO:0008006" key="4">
    <source>
        <dbReference type="Google" id="ProtNLM"/>
    </source>
</evidence>
<accession>A0A138AVB9</accession>
<reference evidence="3" key="1">
    <citation type="submission" date="2016-02" db="EMBL/GenBank/DDBJ databases">
        <authorList>
            <person name="Wen L."/>
            <person name="He K."/>
            <person name="Yang H."/>
        </authorList>
    </citation>
    <scope>NUCLEOTIDE SEQUENCE [LARGE SCALE GENOMIC DNA]</scope>
    <source>
        <strain evidence="3">JCM 15929</strain>
    </source>
</reference>
<dbReference type="Proteomes" id="UP000070258">
    <property type="component" value="Unassembled WGS sequence"/>
</dbReference>
<keyword evidence="1" id="KW-0472">Membrane</keyword>
<dbReference type="AlphaFoldDB" id="A0A138AVB9"/>